<dbReference type="AlphaFoldDB" id="A0AAV5LVM4"/>
<dbReference type="EMBL" id="BPVZ01000150">
    <property type="protein sequence ID" value="GKV41539.1"/>
    <property type="molecule type" value="Genomic_DNA"/>
</dbReference>
<comment type="subcellular location">
    <subcellularLocation>
        <location evidence="1 6">Membrane</location>
        <topology evidence="1 6">Multi-pass membrane protein</topology>
    </subcellularLocation>
</comment>
<evidence type="ECO:0000256" key="6">
    <source>
        <dbReference type="RuleBase" id="RU363077"/>
    </source>
</evidence>
<sequence>MAEGGSAPASWVPEKAKLHMAMMVFQLGYGGNHVIMKIALNMGVSKLVFPFYRNIIALLALAPSAYFLEKESRPKLTLYFLIQFFVLGLIGITLNQGFYIFGLYYTSPTLASATENSVPALTFIMATLLGMEQVHLTRKDGIAKVVGTIVSVAGALVITLYKGPTIYSSNQTSNESLLLSFGDAEGKYWTIGCICLIAHALCWSCWIVLQVPLLKKYPARFSFVSYSCFFAVIQFGAIAAWIDRDSQAWKISSASEVLIILYSGLVASAMVFAIQVYVVDRGGPLFFSMYLPLQTLIAALMATFILGEEFYLGGIIGGVLLIAGLYLVVLGKNEESKYVSDKATTMPSSPESPGEESSIIQPLLHDSV</sequence>
<feature type="transmembrane region" description="Helical" evidence="6">
    <location>
        <begin position="257"/>
        <end position="278"/>
    </location>
</feature>
<organism evidence="9 10">
    <name type="scientific">Rubroshorea leprosula</name>
    <dbReference type="NCBI Taxonomy" id="152421"/>
    <lineage>
        <taxon>Eukaryota</taxon>
        <taxon>Viridiplantae</taxon>
        <taxon>Streptophyta</taxon>
        <taxon>Embryophyta</taxon>
        <taxon>Tracheophyta</taxon>
        <taxon>Spermatophyta</taxon>
        <taxon>Magnoliopsida</taxon>
        <taxon>eudicotyledons</taxon>
        <taxon>Gunneridae</taxon>
        <taxon>Pentapetalae</taxon>
        <taxon>rosids</taxon>
        <taxon>malvids</taxon>
        <taxon>Malvales</taxon>
        <taxon>Dipterocarpaceae</taxon>
        <taxon>Rubroshorea</taxon>
    </lineage>
</organism>
<feature type="transmembrane region" description="Helical" evidence="6">
    <location>
        <begin position="221"/>
        <end position="242"/>
    </location>
</feature>
<evidence type="ECO:0000256" key="4">
    <source>
        <dbReference type="ARBA" id="ARBA00022989"/>
    </source>
</evidence>
<keyword evidence="10" id="KW-1185">Reference proteome</keyword>
<dbReference type="InterPro" id="IPR037185">
    <property type="entry name" value="EmrE-like"/>
</dbReference>
<dbReference type="GO" id="GO:0016020">
    <property type="term" value="C:membrane"/>
    <property type="evidence" value="ECO:0007669"/>
    <property type="project" value="UniProtKB-SubCell"/>
</dbReference>
<comment type="similarity">
    <text evidence="2 6">Belongs to the drug/metabolite transporter (DMT) superfamily. Plant drug/metabolite exporter (P-DME) (TC 2.A.7.4) family.</text>
</comment>
<feature type="region of interest" description="Disordered" evidence="7">
    <location>
        <begin position="340"/>
        <end position="368"/>
    </location>
</feature>
<feature type="compositionally biased region" description="Low complexity" evidence="7">
    <location>
        <begin position="347"/>
        <end position="358"/>
    </location>
</feature>
<feature type="transmembrane region" description="Helical" evidence="6">
    <location>
        <begin position="141"/>
        <end position="161"/>
    </location>
</feature>
<comment type="caution">
    <text evidence="9">The sequence shown here is derived from an EMBL/GenBank/DDBJ whole genome shotgun (WGS) entry which is preliminary data.</text>
</comment>
<keyword evidence="5 6" id="KW-0472">Membrane</keyword>
<feature type="transmembrane region" description="Helical" evidence="6">
    <location>
        <begin position="51"/>
        <end position="68"/>
    </location>
</feature>
<feature type="transmembrane region" description="Helical" evidence="6">
    <location>
        <begin position="117"/>
        <end position="134"/>
    </location>
</feature>
<keyword evidence="4 6" id="KW-1133">Transmembrane helix</keyword>
<feature type="domain" description="EamA" evidence="8">
    <location>
        <begin position="22"/>
        <end position="159"/>
    </location>
</feature>
<dbReference type="InterPro" id="IPR030184">
    <property type="entry name" value="WAT1-related"/>
</dbReference>
<dbReference type="InterPro" id="IPR000620">
    <property type="entry name" value="EamA_dom"/>
</dbReference>
<reference evidence="9 10" key="1">
    <citation type="journal article" date="2021" name="Commun. Biol.">
        <title>The genome of Shorea leprosula (Dipterocarpaceae) highlights the ecological relevance of drought in aseasonal tropical rainforests.</title>
        <authorList>
            <person name="Ng K.K.S."/>
            <person name="Kobayashi M.J."/>
            <person name="Fawcett J.A."/>
            <person name="Hatakeyama M."/>
            <person name="Paape T."/>
            <person name="Ng C.H."/>
            <person name="Ang C.C."/>
            <person name="Tnah L.H."/>
            <person name="Lee C.T."/>
            <person name="Nishiyama T."/>
            <person name="Sese J."/>
            <person name="O'Brien M.J."/>
            <person name="Copetti D."/>
            <person name="Mohd Noor M.I."/>
            <person name="Ong R.C."/>
            <person name="Putra M."/>
            <person name="Sireger I.Z."/>
            <person name="Indrioko S."/>
            <person name="Kosugi Y."/>
            <person name="Izuno A."/>
            <person name="Isagi Y."/>
            <person name="Lee S.L."/>
            <person name="Shimizu K.K."/>
        </authorList>
    </citation>
    <scope>NUCLEOTIDE SEQUENCE [LARGE SCALE GENOMIC DNA]</scope>
    <source>
        <strain evidence="9">214</strain>
    </source>
</reference>
<dbReference type="Pfam" id="PF00892">
    <property type="entry name" value="EamA"/>
    <property type="match status" value="2"/>
</dbReference>
<evidence type="ECO:0000313" key="10">
    <source>
        <dbReference type="Proteomes" id="UP001054252"/>
    </source>
</evidence>
<protein>
    <recommendedName>
        <fullName evidence="6">WAT1-related protein</fullName>
    </recommendedName>
</protein>
<feature type="transmembrane region" description="Helical" evidence="6">
    <location>
        <begin position="311"/>
        <end position="330"/>
    </location>
</feature>
<feature type="transmembrane region" description="Helical" evidence="6">
    <location>
        <begin position="80"/>
        <end position="105"/>
    </location>
</feature>
<accession>A0AAV5LVM4</accession>
<evidence type="ECO:0000256" key="3">
    <source>
        <dbReference type="ARBA" id="ARBA00022692"/>
    </source>
</evidence>
<dbReference type="Proteomes" id="UP001054252">
    <property type="component" value="Unassembled WGS sequence"/>
</dbReference>
<dbReference type="SUPFAM" id="SSF103481">
    <property type="entry name" value="Multidrug resistance efflux transporter EmrE"/>
    <property type="match status" value="2"/>
</dbReference>
<evidence type="ECO:0000313" key="9">
    <source>
        <dbReference type="EMBL" id="GKV41539.1"/>
    </source>
</evidence>
<dbReference type="GO" id="GO:0022857">
    <property type="term" value="F:transmembrane transporter activity"/>
    <property type="evidence" value="ECO:0007669"/>
    <property type="project" value="InterPro"/>
</dbReference>
<dbReference type="PANTHER" id="PTHR31218">
    <property type="entry name" value="WAT1-RELATED PROTEIN"/>
    <property type="match status" value="1"/>
</dbReference>
<name>A0AAV5LVM4_9ROSI</name>
<feature type="transmembrane region" description="Helical" evidence="6">
    <location>
        <begin position="188"/>
        <end position="209"/>
    </location>
</feature>
<feature type="domain" description="EamA" evidence="8">
    <location>
        <begin position="191"/>
        <end position="329"/>
    </location>
</feature>
<evidence type="ECO:0000256" key="1">
    <source>
        <dbReference type="ARBA" id="ARBA00004141"/>
    </source>
</evidence>
<evidence type="ECO:0000259" key="8">
    <source>
        <dbReference type="Pfam" id="PF00892"/>
    </source>
</evidence>
<evidence type="ECO:0000256" key="5">
    <source>
        <dbReference type="ARBA" id="ARBA00023136"/>
    </source>
</evidence>
<gene>
    <name evidence="9" type="ORF">SLEP1_g49054</name>
</gene>
<evidence type="ECO:0000256" key="2">
    <source>
        <dbReference type="ARBA" id="ARBA00007635"/>
    </source>
</evidence>
<feature type="transmembrane region" description="Helical" evidence="6">
    <location>
        <begin position="285"/>
        <end position="305"/>
    </location>
</feature>
<keyword evidence="3 6" id="KW-0812">Transmembrane</keyword>
<proteinExistence type="inferred from homology"/>
<evidence type="ECO:0000256" key="7">
    <source>
        <dbReference type="SAM" id="MobiDB-lite"/>
    </source>
</evidence>